<protein>
    <recommendedName>
        <fullName evidence="3">Transglycosylase SLT domain-containing protein</fullName>
    </recommendedName>
</protein>
<dbReference type="InterPro" id="IPR023346">
    <property type="entry name" value="Lysozyme-like_dom_sf"/>
</dbReference>
<name>A0A1G2NG48_9BACT</name>
<gene>
    <name evidence="4" type="ORF">A2938_00615</name>
</gene>
<feature type="coiled-coil region" evidence="1">
    <location>
        <begin position="25"/>
        <end position="66"/>
    </location>
</feature>
<dbReference type="AlphaFoldDB" id="A0A1G2NG48"/>
<dbReference type="EMBL" id="MHSA01000002">
    <property type="protein sequence ID" value="OHA35058.1"/>
    <property type="molecule type" value="Genomic_DNA"/>
</dbReference>
<comment type="caution">
    <text evidence="4">The sequence shown here is derived from an EMBL/GenBank/DDBJ whole genome shotgun (WGS) entry which is preliminary data.</text>
</comment>
<dbReference type="Proteomes" id="UP000177797">
    <property type="component" value="Unassembled WGS sequence"/>
</dbReference>
<sequence>MKGFLVILFAILAAYSGTTAIAQTSDDVIARRAALQQELDSLEAEIDNQRALLDDLRGRSVSLERDVAILNASIKQSQLAIRARDLAITRLTRDISGKEETIGELSGRIDRAKISLSQLIRKTARMEDASLPELMLADGRLASFFAEMGSFAFVEQSLAEMLSGVRVAKKDVETEKQELEDRRSEETDLRVAQERGKKRLEEQQAEKNRILKLSKGIEANYKAVISSKEHSAAKIRSELFVLRDSAAIPFEKALALAQDAQAKTGVRAAFLLGIIAEESNLGENVGTGTWRIDMKAPRDTEPFLDITRRLGLDPDQMPVSKKAWYGYGGAMGPAQFIPSTWILYEKKVAAATGHNPPNPWDTGDAFMASALYLKDSGAAKGTVAAERTAAICYLAGCANAKKKAYAFYGDDVLELAAKYQRQIDILGG</sequence>
<evidence type="ECO:0000256" key="2">
    <source>
        <dbReference type="SAM" id="SignalP"/>
    </source>
</evidence>
<feature type="chain" id="PRO_5009583801" description="Transglycosylase SLT domain-containing protein" evidence="2">
    <location>
        <begin position="23"/>
        <end position="428"/>
    </location>
</feature>
<feature type="domain" description="Transglycosylase SLT" evidence="3">
    <location>
        <begin position="253"/>
        <end position="382"/>
    </location>
</feature>
<keyword evidence="1" id="KW-0175">Coiled coil</keyword>
<feature type="signal peptide" evidence="2">
    <location>
        <begin position="1"/>
        <end position="22"/>
    </location>
</feature>
<feature type="coiled-coil region" evidence="1">
    <location>
        <begin position="162"/>
        <end position="189"/>
    </location>
</feature>
<evidence type="ECO:0000259" key="3">
    <source>
        <dbReference type="Pfam" id="PF13406"/>
    </source>
</evidence>
<dbReference type="Gene3D" id="6.10.250.3150">
    <property type="match status" value="1"/>
</dbReference>
<evidence type="ECO:0000313" key="5">
    <source>
        <dbReference type="Proteomes" id="UP000177797"/>
    </source>
</evidence>
<dbReference type="Pfam" id="PF13406">
    <property type="entry name" value="SLT_2"/>
    <property type="match status" value="1"/>
</dbReference>
<evidence type="ECO:0000313" key="4">
    <source>
        <dbReference type="EMBL" id="OHA35058.1"/>
    </source>
</evidence>
<proteinExistence type="predicted"/>
<accession>A0A1G2NG48</accession>
<organism evidence="4 5">
    <name type="scientific">Candidatus Taylorbacteria bacterium RIFCSPLOWO2_01_FULL_48_100</name>
    <dbReference type="NCBI Taxonomy" id="1802322"/>
    <lineage>
        <taxon>Bacteria</taxon>
        <taxon>Candidatus Tayloriibacteriota</taxon>
    </lineage>
</organism>
<dbReference type="SUPFAM" id="SSF53955">
    <property type="entry name" value="Lysozyme-like"/>
    <property type="match status" value="1"/>
</dbReference>
<reference evidence="4 5" key="1">
    <citation type="journal article" date="2016" name="Nat. Commun.">
        <title>Thousands of microbial genomes shed light on interconnected biogeochemical processes in an aquifer system.</title>
        <authorList>
            <person name="Anantharaman K."/>
            <person name="Brown C.T."/>
            <person name="Hug L.A."/>
            <person name="Sharon I."/>
            <person name="Castelle C.J."/>
            <person name="Probst A.J."/>
            <person name="Thomas B.C."/>
            <person name="Singh A."/>
            <person name="Wilkins M.J."/>
            <person name="Karaoz U."/>
            <person name="Brodie E.L."/>
            <person name="Williams K.H."/>
            <person name="Hubbard S.S."/>
            <person name="Banfield J.F."/>
        </authorList>
    </citation>
    <scope>NUCLEOTIDE SEQUENCE [LARGE SCALE GENOMIC DNA]</scope>
</reference>
<keyword evidence="2" id="KW-0732">Signal</keyword>
<evidence type="ECO:0000256" key="1">
    <source>
        <dbReference type="SAM" id="Coils"/>
    </source>
</evidence>
<dbReference type="InterPro" id="IPR031304">
    <property type="entry name" value="SLT_2"/>
</dbReference>